<comment type="caution">
    <text evidence="1">The sequence shown here is derived from an EMBL/GenBank/DDBJ whole genome shotgun (WGS) entry which is preliminary data.</text>
</comment>
<sequence>MAHGHYRLGESTPQSVYYDQGRFGRLFPSPLPPFAEDTRRVKEALAEVGAKGGPMDARDQPGDPVALITQAPLFKNNPDNPKLTAGFTFVGQFLDHDMTFDPTSSLRRQQDPESIRNFRVPALDLDSVYGSGPVVTCPATARTGRCSVTRATTRT</sequence>
<name>A0ABT4RQQ7_9ACTN</name>
<evidence type="ECO:0000313" key="2">
    <source>
        <dbReference type="Proteomes" id="UP001147700"/>
    </source>
</evidence>
<dbReference type="RefSeq" id="WP_202957026.1">
    <property type="nucleotide sequence ID" value="NZ_JAPCID010000046.1"/>
</dbReference>
<organism evidence="1 2">
    <name type="scientific">Solirubrobacter deserti</name>
    <dbReference type="NCBI Taxonomy" id="2282478"/>
    <lineage>
        <taxon>Bacteria</taxon>
        <taxon>Bacillati</taxon>
        <taxon>Actinomycetota</taxon>
        <taxon>Thermoleophilia</taxon>
        <taxon>Solirubrobacterales</taxon>
        <taxon>Solirubrobacteraceae</taxon>
        <taxon>Solirubrobacter</taxon>
    </lineage>
</organism>
<evidence type="ECO:0000313" key="1">
    <source>
        <dbReference type="EMBL" id="MDA0140899.1"/>
    </source>
</evidence>
<dbReference type="SUPFAM" id="SSF48113">
    <property type="entry name" value="Heme-dependent peroxidases"/>
    <property type="match status" value="1"/>
</dbReference>
<evidence type="ECO:0008006" key="3">
    <source>
        <dbReference type="Google" id="ProtNLM"/>
    </source>
</evidence>
<keyword evidence="2" id="KW-1185">Reference proteome</keyword>
<dbReference type="InterPro" id="IPR010255">
    <property type="entry name" value="Haem_peroxidase_sf"/>
</dbReference>
<proteinExistence type="predicted"/>
<dbReference type="EMBL" id="JAPCID010000046">
    <property type="protein sequence ID" value="MDA0140899.1"/>
    <property type="molecule type" value="Genomic_DNA"/>
</dbReference>
<accession>A0ABT4RQQ7</accession>
<reference evidence="1" key="1">
    <citation type="submission" date="2022-10" db="EMBL/GenBank/DDBJ databases">
        <title>The WGS of Solirubrobacter sp. CPCC 204708.</title>
        <authorList>
            <person name="Jiang Z."/>
        </authorList>
    </citation>
    <scope>NUCLEOTIDE SEQUENCE</scope>
    <source>
        <strain evidence="1">CPCC 204708</strain>
    </source>
</reference>
<protein>
    <recommendedName>
        <fullName evidence="3">Peroxidase</fullName>
    </recommendedName>
</protein>
<gene>
    <name evidence="1" type="ORF">OJ962_25610</name>
</gene>
<dbReference type="Proteomes" id="UP001147700">
    <property type="component" value="Unassembled WGS sequence"/>
</dbReference>
<dbReference type="Gene3D" id="1.10.640.10">
    <property type="entry name" value="Haem peroxidase domain superfamily, animal type"/>
    <property type="match status" value="1"/>
</dbReference>
<dbReference type="InterPro" id="IPR037120">
    <property type="entry name" value="Haem_peroxidase_sf_animal"/>
</dbReference>